<accession>A0AAD8ECI0</accession>
<proteinExistence type="predicted"/>
<dbReference type="Proteomes" id="UP001233999">
    <property type="component" value="Unassembled WGS sequence"/>
</dbReference>
<feature type="non-terminal residue" evidence="1">
    <location>
        <position position="1"/>
    </location>
</feature>
<sequence>IVSQKQQRRNLWHTCYHEECVTHPLQYLRGGICGTPAPKFKGRNLWHTRYELQNLRGGICGTLVTY</sequence>
<organism evidence="1 2">
    <name type="scientific">Diploptera punctata</name>
    <name type="common">Pacific beetle cockroach</name>
    <dbReference type="NCBI Taxonomy" id="6984"/>
    <lineage>
        <taxon>Eukaryota</taxon>
        <taxon>Metazoa</taxon>
        <taxon>Ecdysozoa</taxon>
        <taxon>Arthropoda</taxon>
        <taxon>Hexapoda</taxon>
        <taxon>Insecta</taxon>
        <taxon>Pterygota</taxon>
        <taxon>Neoptera</taxon>
        <taxon>Polyneoptera</taxon>
        <taxon>Dictyoptera</taxon>
        <taxon>Blattodea</taxon>
        <taxon>Blaberoidea</taxon>
        <taxon>Blaberidae</taxon>
        <taxon>Diplopterinae</taxon>
        <taxon>Diploptera</taxon>
    </lineage>
</organism>
<reference evidence="1" key="2">
    <citation type="submission" date="2023-05" db="EMBL/GenBank/DDBJ databases">
        <authorList>
            <person name="Fouks B."/>
        </authorList>
    </citation>
    <scope>NUCLEOTIDE SEQUENCE</scope>
    <source>
        <strain evidence="1">Stay&amp;Tobe</strain>
        <tissue evidence="1">Testes</tissue>
    </source>
</reference>
<evidence type="ECO:0000313" key="2">
    <source>
        <dbReference type="Proteomes" id="UP001233999"/>
    </source>
</evidence>
<dbReference type="AlphaFoldDB" id="A0AAD8ECI0"/>
<feature type="non-terminal residue" evidence="1">
    <location>
        <position position="66"/>
    </location>
</feature>
<evidence type="ECO:0000313" key="1">
    <source>
        <dbReference type="EMBL" id="KAJ9585011.1"/>
    </source>
</evidence>
<dbReference type="EMBL" id="JASPKZ010007322">
    <property type="protein sequence ID" value="KAJ9585011.1"/>
    <property type="molecule type" value="Genomic_DNA"/>
</dbReference>
<keyword evidence="2" id="KW-1185">Reference proteome</keyword>
<name>A0AAD8ECI0_DIPPU</name>
<reference evidence="1" key="1">
    <citation type="journal article" date="2023" name="IScience">
        <title>Live-bearing cockroach genome reveals convergent evolutionary mechanisms linked to viviparity in insects and beyond.</title>
        <authorList>
            <person name="Fouks B."/>
            <person name="Harrison M.C."/>
            <person name="Mikhailova A.A."/>
            <person name="Marchal E."/>
            <person name="English S."/>
            <person name="Carruthers M."/>
            <person name="Jennings E.C."/>
            <person name="Chiamaka E.L."/>
            <person name="Frigard R.A."/>
            <person name="Pippel M."/>
            <person name="Attardo G.M."/>
            <person name="Benoit J.B."/>
            <person name="Bornberg-Bauer E."/>
            <person name="Tobe S.S."/>
        </authorList>
    </citation>
    <scope>NUCLEOTIDE SEQUENCE</scope>
    <source>
        <strain evidence="1">Stay&amp;Tobe</strain>
    </source>
</reference>
<protein>
    <submittedName>
        <fullName evidence="1">Uncharacterized protein</fullName>
    </submittedName>
</protein>
<comment type="caution">
    <text evidence="1">The sequence shown here is derived from an EMBL/GenBank/DDBJ whole genome shotgun (WGS) entry which is preliminary data.</text>
</comment>
<gene>
    <name evidence="1" type="ORF">L9F63_020645</name>
</gene>